<dbReference type="KEGG" id="dho:Dia5BBH33_16180"/>
<keyword evidence="4 8" id="KW-0406">Ion transport</keyword>
<dbReference type="PRINTS" id="PR00125">
    <property type="entry name" value="ATPASEDELTA"/>
</dbReference>
<keyword evidence="7 8" id="KW-0066">ATP synthesis</keyword>
<dbReference type="NCBIfam" id="NF004403">
    <property type="entry name" value="PRK05758.2-4"/>
    <property type="match status" value="1"/>
</dbReference>
<comment type="subcellular location">
    <subcellularLocation>
        <location evidence="8">Cell membrane</location>
        <topology evidence="8">Peripheral membrane protein</topology>
    </subcellularLocation>
    <subcellularLocation>
        <location evidence="1">Membrane</location>
    </subcellularLocation>
</comment>
<evidence type="ECO:0000256" key="4">
    <source>
        <dbReference type="ARBA" id="ARBA00023065"/>
    </source>
</evidence>
<dbReference type="NCBIfam" id="NF004402">
    <property type="entry name" value="PRK05758.2-2"/>
    <property type="match status" value="1"/>
</dbReference>
<evidence type="ECO:0000256" key="8">
    <source>
        <dbReference type="HAMAP-Rule" id="MF_01416"/>
    </source>
</evidence>
<evidence type="ECO:0000256" key="7">
    <source>
        <dbReference type="ARBA" id="ARBA00023310"/>
    </source>
</evidence>
<evidence type="ECO:0000313" key="9">
    <source>
        <dbReference type="EMBL" id="BBK25683.1"/>
    </source>
</evidence>
<dbReference type="NCBIfam" id="TIGR01145">
    <property type="entry name" value="ATP_synt_delta"/>
    <property type="match status" value="1"/>
</dbReference>
<name>A0A8D4UVD7_9FIRM</name>
<dbReference type="EMBL" id="AP019697">
    <property type="protein sequence ID" value="BBK25683.1"/>
    <property type="molecule type" value="Genomic_DNA"/>
</dbReference>
<keyword evidence="8" id="KW-1003">Cell membrane</keyword>
<dbReference type="PANTHER" id="PTHR11910">
    <property type="entry name" value="ATP SYNTHASE DELTA CHAIN"/>
    <property type="match status" value="1"/>
</dbReference>
<accession>A0A8D4UVD7</accession>
<dbReference type="HAMAP" id="MF_01416">
    <property type="entry name" value="ATP_synth_delta_bact"/>
    <property type="match status" value="1"/>
</dbReference>
<dbReference type="InterPro" id="IPR000711">
    <property type="entry name" value="ATPase_OSCP/dsu"/>
</dbReference>
<dbReference type="InterPro" id="IPR020781">
    <property type="entry name" value="ATPase_OSCP/d_CS"/>
</dbReference>
<comment type="similarity">
    <text evidence="8">Belongs to the ATPase delta chain family.</text>
</comment>
<keyword evidence="10" id="KW-1185">Reference proteome</keyword>
<gene>
    <name evidence="8 9" type="primary">atpH</name>
    <name evidence="9" type="ORF">Dia5BBH33_16180</name>
</gene>
<comment type="function">
    <text evidence="8">F(1)F(0) ATP synthase produces ATP from ADP in the presence of a proton or sodium gradient. F-type ATPases consist of two structural domains, F(1) containing the extramembraneous catalytic core and F(0) containing the membrane proton channel, linked together by a central stalk and a peripheral stalk. During catalysis, ATP synthesis in the catalytic domain of F(1) is coupled via a rotary mechanism of the central stalk subunits to proton translocation.</text>
</comment>
<evidence type="ECO:0000256" key="5">
    <source>
        <dbReference type="ARBA" id="ARBA00023136"/>
    </source>
</evidence>
<keyword evidence="6 8" id="KW-0139">CF(1)</keyword>
<dbReference type="GeneID" id="92716837"/>
<dbReference type="Gene3D" id="1.10.520.20">
    <property type="entry name" value="N-terminal domain of the delta subunit of the F1F0-ATP synthase"/>
    <property type="match status" value="1"/>
</dbReference>
<keyword evidence="3 8" id="KW-0375">Hydrogen ion transport</keyword>
<keyword evidence="2 8" id="KW-0813">Transport</keyword>
<dbReference type="GO" id="GO:0045259">
    <property type="term" value="C:proton-transporting ATP synthase complex"/>
    <property type="evidence" value="ECO:0007669"/>
    <property type="project" value="UniProtKB-KW"/>
</dbReference>
<evidence type="ECO:0000256" key="2">
    <source>
        <dbReference type="ARBA" id="ARBA00022448"/>
    </source>
</evidence>
<dbReference type="Pfam" id="PF00213">
    <property type="entry name" value="OSCP"/>
    <property type="match status" value="1"/>
</dbReference>
<proteinExistence type="inferred from homology"/>
<dbReference type="GO" id="GO:0046933">
    <property type="term" value="F:proton-transporting ATP synthase activity, rotational mechanism"/>
    <property type="evidence" value="ECO:0007669"/>
    <property type="project" value="UniProtKB-UniRule"/>
</dbReference>
<dbReference type="AlphaFoldDB" id="A0A8D4UVD7"/>
<reference evidence="10" key="1">
    <citation type="submission" date="2019-05" db="EMBL/GenBank/DDBJ databases">
        <title>Complete genome sequencing of Dialister sp. strain 5BBH33.</title>
        <authorList>
            <person name="Sakamoto M."/>
            <person name="Murakami T."/>
            <person name="Mori H."/>
        </authorList>
    </citation>
    <scope>NUCLEOTIDE SEQUENCE [LARGE SCALE GENOMIC DNA]</scope>
    <source>
        <strain evidence="10">5BBH33</strain>
    </source>
</reference>
<evidence type="ECO:0000313" key="10">
    <source>
        <dbReference type="Proteomes" id="UP000320585"/>
    </source>
</evidence>
<sequence>MDKNVVLARKYGRAIYEIAAEQNSLEKTGEELHLIADTIMGNDELKQLLFHPLLAKDVKKDTLNKLFADKVQPVVLQFCYVVIDKDRFTDFPAMVDVYEALANEGMGIEEAVVTSALPLTKTQVEALKAKLSEITGKKIVMKQKVDSALIGGFTVQVGDRLIDGSVARQLQTLKHIMKQRD</sequence>
<keyword evidence="5 8" id="KW-0472">Membrane</keyword>
<protein>
    <recommendedName>
        <fullName evidence="8">ATP synthase subunit delta</fullName>
    </recommendedName>
    <alternativeName>
        <fullName evidence="8">ATP synthase F(1) sector subunit delta</fullName>
    </alternativeName>
    <alternativeName>
        <fullName evidence="8">F-type ATPase subunit delta</fullName>
        <shortName evidence="8">F-ATPase subunit delta</shortName>
    </alternativeName>
</protein>
<dbReference type="PROSITE" id="PS00389">
    <property type="entry name" value="ATPASE_DELTA"/>
    <property type="match status" value="1"/>
</dbReference>
<dbReference type="InterPro" id="IPR026015">
    <property type="entry name" value="ATP_synth_OSCP/delta_N_sf"/>
</dbReference>
<dbReference type="GO" id="GO:0005886">
    <property type="term" value="C:plasma membrane"/>
    <property type="evidence" value="ECO:0007669"/>
    <property type="project" value="UniProtKB-SubCell"/>
</dbReference>
<evidence type="ECO:0000256" key="1">
    <source>
        <dbReference type="ARBA" id="ARBA00004370"/>
    </source>
</evidence>
<evidence type="ECO:0000256" key="3">
    <source>
        <dbReference type="ARBA" id="ARBA00022781"/>
    </source>
</evidence>
<organism evidence="9 10">
    <name type="scientific">Dialister hominis</name>
    <dbReference type="NCBI Taxonomy" id="2582419"/>
    <lineage>
        <taxon>Bacteria</taxon>
        <taxon>Bacillati</taxon>
        <taxon>Bacillota</taxon>
        <taxon>Negativicutes</taxon>
        <taxon>Veillonellales</taxon>
        <taxon>Veillonellaceae</taxon>
        <taxon>Dialister</taxon>
    </lineage>
</organism>
<dbReference type="Proteomes" id="UP000320585">
    <property type="component" value="Chromosome"/>
</dbReference>
<comment type="function">
    <text evidence="8">This protein is part of the stalk that links CF(0) to CF(1). It either transmits conformational changes from CF(0) to CF(1) or is implicated in proton conduction.</text>
</comment>
<evidence type="ECO:0000256" key="6">
    <source>
        <dbReference type="ARBA" id="ARBA00023196"/>
    </source>
</evidence>
<dbReference type="SUPFAM" id="SSF47928">
    <property type="entry name" value="N-terminal domain of the delta subunit of the F1F0-ATP synthase"/>
    <property type="match status" value="1"/>
</dbReference>
<dbReference type="RefSeq" id="WP_179951942.1">
    <property type="nucleotide sequence ID" value="NZ_AP019697.1"/>
</dbReference>